<keyword evidence="2" id="KW-0496">Mitochondrion</keyword>
<reference evidence="3" key="1">
    <citation type="submission" date="2014-12" db="EMBL/GenBank/DDBJ databases">
        <authorList>
            <person name="Jaenicke S."/>
        </authorList>
    </citation>
    <scope>NUCLEOTIDE SEQUENCE [LARGE SCALE GENOMIC DNA]</scope>
    <source>
        <strain evidence="3">CBS1600</strain>
    </source>
</reference>
<dbReference type="EMBL" id="KV453933">
    <property type="protein sequence ID" value="ODV72730.1"/>
    <property type="molecule type" value="Genomic_DNA"/>
</dbReference>
<dbReference type="Proteomes" id="UP000094389">
    <property type="component" value="Unassembled WGS sequence"/>
</dbReference>
<sequence>MLRTLFRPVSLTQTRSTLVQSARLQSTKTTSQTRNAKNALATKVAKQKKTNNLDYNALSNHNLQNPSKAENKVRVKKDYSALPRAPTTHHLNPQKLMIDSFYAGYRPLAMKSLQPNMDSRKKKASLFDLGIQDSAMWSYSAAGLEAFPEWDTIPYEEYKDLKPFSPPSKHKKSKLERAVEKVRAMELEAEKETKTKVKRGRKRPINVFKTKKIL</sequence>
<dbReference type="AlphaFoldDB" id="A0A0H5C348"/>
<evidence type="ECO:0000256" key="1">
    <source>
        <dbReference type="ARBA" id="ARBA00004173"/>
    </source>
</evidence>
<evidence type="ECO:0000313" key="5">
    <source>
        <dbReference type="Proteomes" id="UP000038830"/>
    </source>
</evidence>
<dbReference type="InterPro" id="IPR014804">
    <property type="entry name" value="Pet20-like"/>
</dbReference>
<dbReference type="GO" id="GO:0005739">
    <property type="term" value="C:mitochondrion"/>
    <property type="evidence" value="ECO:0007669"/>
    <property type="project" value="UniProtKB-SubCell"/>
</dbReference>
<comment type="subcellular location">
    <subcellularLocation>
        <location evidence="1">Mitochondrion</location>
    </subcellularLocation>
</comment>
<dbReference type="STRING" id="983966.A0A0H5C348"/>
<accession>A0A0H5C348</accession>
<evidence type="ECO:0000313" key="4">
    <source>
        <dbReference type="EMBL" id="ODV72730.1"/>
    </source>
</evidence>
<dbReference type="EMBL" id="CDQK01000003">
    <property type="protein sequence ID" value="CEP22246.1"/>
    <property type="molecule type" value="Genomic_DNA"/>
</dbReference>
<organism evidence="3 5">
    <name type="scientific">Cyberlindnera jadinii (strain ATCC 18201 / CBS 1600 / BCRC 20928 / JCM 3617 / NBRC 0987 / NRRL Y-1542)</name>
    <name type="common">Torula yeast</name>
    <name type="synonym">Candida utilis</name>
    <dbReference type="NCBI Taxonomy" id="983966"/>
    <lineage>
        <taxon>Eukaryota</taxon>
        <taxon>Fungi</taxon>
        <taxon>Dikarya</taxon>
        <taxon>Ascomycota</taxon>
        <taxon>Saccharomycotina</taxon>
        <taxon>Saccharomycetes</taxon>
        <taxon>Phaffomycetales</taxon>
        <taxon>Phaffomycetaceae</taxon>
        <taxon>Cyberlindnera</taxon>
    </lineage>
</organism>
<dbReference type="OMA" id="SFYAGYR"/>
<evidence type="ECO:0000313" key="6">
    <source>
        <dbReference type="Proteomes" id="UP000094389"/>
    </source>
</evidence>
<accession>A0A1E4RZQ5</accession>
<evidence type="ECO:0000313" key="3">
    <source>
        <dbReference type="EMBL" id="CEP22246.1"/>
    </source>
</evidence>
<reference evidence="4 6" key="3">
    <citation type="journal article" date="2016" name="Proc. Natl. Acad. Sci. U.S.A.">
        <title>Comparative genomics of biotechnologically important yeasts.</title>
        <authorList>
            <person name="Riley R."/>
            <person name="Haridas S."/>
            <person name="Wolfe K.H."/>
            <person name="Lopes M.R."/>
            <person name="Hittinger C.T."/>
            <person name="Goeker M."/>
            <person name="Salamov A.A."/>
            <person name="Wisecaver J.H."/>
            <person name="Long T.M."/>
            <person name="Calvey C.H."/>
            <person name="Aerts A.L."/>
            <person name="Barry K.W."/>
            <person name="Choi C."/>
            <person name="Clum A."/>
            <person name="Coughlan A.Y."/>
            <person name="Deshpande S."/>
            <person name="Douglass A.P."/>
            <person name="Hanson S.J."/>
            <person name="Klenk H.-P."/>
            <person name="LaButti K.M."/>
            <person name="Lapidus A."/>
            <person name="Lindquist E.A."/>
            <person name="Lipzen A.M."/>
            <person name="Meier-Kolthoff J.P."/>
            <person name="Ohm R.A."/>
            <person name="Otillar R.P."/>
            <person name="Pangilinan J.L."/>
            <person name="Peng Y."/>
            <person name="Rokas A."/>
            <person name="Rosa C.A."/>
            <person name="Scheuner C."/>
            <person name="Sibirny A.A."/>
            <person name="Slot J.C."/>
            <person name="Stielow J.B."/>
            <person name="Sun H."/>
            <person name="Kurtzman C.P."/>
            <person name="Blackwell M."/>
            <person name="Grigoriev I.V."/>
            <person name="Jeffries T.W."/>
        </authorList>
    </citation>
    <scope>NUCLEOTIDE SEQUENCE [LARGE SCALE GENOMIC DNA]</scope>
    <source>
        <strain evidence="6">ATCC 18201 / CBS 1600 / BCRC 20928 / JCM 3617 / NBRC 0987 / NRRL Y-1542</strain>
        <strain evidence="4">NRRL Y-1542</strain>
    </source>
</reference>
<keyword evidence="6" id="KW-1185">Reference proteome</keyword>
<dbReference type="OrthoDB" id="3981000at2759"/>
<protein>
    <submittedName>
        <fullName evidence="3">Uncharacterized protein</fullName>
    </submittedName>
</protein>
<gene>
    <name evidence="3" type="ORF">BN1211_2538</name>
    <name evidence="4" type="ORF">CYBJADRAFT_168271</name>
</gene>
<reference evidence="5" key="2">
    <citation type="journal article" date="2015" name="J. Biotechnol.">
        <title>The structure of the Cyberlindnera jadinii genome and its relation to Candida utilis analyzed by the occurrence of single nucleotide polymorphisms.</title>
        <authorList>
            <person name="Rupp O."/>
            <person name="Brinkrolf K."/>
            <person name="Buerth C."/>
            <person name="Kunigo M."/>
            <person name="Schneider J."/>
            <person name="Jaenicke S."/>
            <person name="Goesmann A."/>
            <person name="Puehler A."/>
            <person name="Jaeger K.-E."/>
            <person name="Ernst J.F."/>
        </authorList>
    </citation>
    <scope>NUCLEOTIDE SEQUENCE [LARGE SCALE GENOMIC DNA]</scope>
    <source>
        <strain evidence="5">ATCC 18201 / CBS 1600 / BCRC 20928 / JCM 3617 / NBRC 0987 / NRRL Y-1542</strain>
    </source>
</reference>
<proteinExistence type="predicted"/>
<dbReference type="Pfam" id="PF08692">
    <property type="entry name" value="Pet20"/>
    <property type="match status" value="2"/>
</dbReference>
<name>A0A0H5C348_CYBJN</name>
<evidence type="ECO:0000256" key="2">
    <source>
        <dbReference type="ARBA" id="ARBA00023128"/>
    </source>
</evidence>
<dbReference type="Proteomes" id="UP000038830">
    <property type="component" value="Unassembled WGS sequence"/>
</dbReference>